<organism evidence="2 3">
    <name type="scientific">Bacillus cytotoxicus (strain DSM 22905 / CIP 110041 / 391-98 / NVH 391-98)</name>
    <dbReference type="NCBI Taxonomy" id="315749"/>
    <lineage>
        <taxon>Bacteria</taxon>
        <taxon>Bacillati</taxon>
        <taxon>Bacillota</taxon>
        <taxon>Bacilli</taxon>
        <taxon>Bacillales</taxon>
        <taxon>Bacillaceae</taxon>
        <taxon>Bacillus</taxon>
        <taxon>Bacillus cereus group</taxon>
    </lineage>
</organism>
<name>A7GPY0_BACCN</name>
<keyword evidence="3" id="KW-1185">Reference proteome</keyword>
<dbReference type="PANTHER" id="PTHR43283:SF7">
    <property type="entry name" value="BETA-LACTAMASE-RELATED DOMAIN-CONTAINING PROTEIN"/>
    <property type="match status" value="1"/>
</dbReference>
<evidence type="ECO:0000313" key="3">
    <source>
        <dbReference type="Proteomes" id="UP000002300"/>
    </source>
</evidence>
<dbReference type="MEROPS" id="S12.A23"/>
<dbReference type="PANTHER" id="PTHR43283">
    <property type="entry name" value="BETA-LACTAMASE-RELATED"/>
    <property type="match status" value="1"/>
</dbReference>
<feature type="domain" description="Beta-lactamase-related" evidence="1">
    <location>
        <begin position="18"/>
        <end position="283"/>
    </location>
</feature>
<reference evidence="2 3" key="1">
    <citation type="journal article" date="2008" name="Chem. Biol. Interact.">
        <title>Extending the Bacillus cereus group genomics to putative food-borne pathogens of different toxicity.</title>
        <authorList>
            <person name="Lapidus A."/>
            <person name="Goltsman E."/>
            <person name="Auger S."/>
            <person name="Galleron N."/>
            <person name="Segurens B."/>
            <person name="Dossat C."/>
            <person name="Land M.L."/>
            <person name="Broussolle V."/>
            <person name="Brillard J."/>
            <person name="Guinebretiere M.H."/>
            <person name="Sanchis V."/>
            <person name="Nguen-The C."/>
            <person name="Lereclus D."/>
            <person name="Richardson P."/>
            <person name="Wincker P."/>
            <person name="Weissenbach J."/>
            <person name="Ehrlich S.D."/>
            <person name="Sorokin A."/>
        </authorList>
    </citation>
    <scope>NUCLEOTIDE SEQUENCE [LARGE SCALE GENOMIC DNA]</scope>
    <source>
        <strain evidence="3">DSM 22905 / CIP 110041 / 391-98 / NVH 391-98</strain>
    </source>
</reference>
<dbReference type="SUPFAM" id="SSF56601">
    <property type="entry name" value="beta-lactamase/transpeptidase-like"/>
    <property type="match status" value="1"/>
</dbReference>
<dbReference type="Gene3D" id="3.40.710.10">
    <property type="entry name" value="DD-peptidase/beta-lactamase superfamily"/>
    <property type="match status" value="1"/>
</dbReference>
<dbReference type="KEGG" id="bcy:Bcer98_1900"/>
<dbReference type="AlphaFoldDB" id="A7GPY0"/>
<evidence type="ECO:0000259" key="1">
    <source>
        <dbReference type="Pfam" id="PF00144"/>
    </source>
</evidence>
<dbReference type="Proteomes" id="UP000002300">
    <property type="component" value="Chromosome"/>
</dbReference>
<dbReference type="InterPro" id="IPR012338">
    <property type="entry name" value="Beta-lactam/transpept-like"/>
</dbReference>
<dbReference type="InterPro" id="IPR001466">
    <property type="entry name" value="Beta-lactam-related"/>
</dbReference>
<evidence type="ECO:0000313" key="2">
    <source>
        <dbReference type="EMBL" id="ABS22188.1"/>
    </source>
</evidence>
<gene>
    <name evidence="2" type="ordered locus">Bcer98_1900</name>
</gene>
<dbReference type="Pfam" id="PF00144">
    <property type="entry name" value="Beta-lactamase"/>
    <property type="match status" value="1"/>
</dbReference>
<dbReference type="EMBL" id="CP000764">
    <property type="protein sequence ID" value="ABS22188.1"/>
    <property type="molecule type" value="Genomic_DNA"/>
</dbReference>
<protein>
    <submittedName>
        <fullName evidence="2">Beta-lactamase</fullName>
    </submittedName>
</protein>
<proteinExistence type="predicted"/>
<dbReference type="InterPro" id="IPR050789">
    <property type="entry name" value="Diverse_Enzym_Activities"/>
</dbReference>
<dbReference type="STRING" id="315749.Bcer98_1900"/>
<accession>A7GPY0</accession>
<sequence>MVDFCKLEDVFRHKKVHAFLIYQKGEYITKYYKEKENENHVYKINSITKSILSLLIGIAIDKGYIEGIHIPIRQWVEHVPKDKQQLTLYHVLTMTTGEEWKEFGDGVVFPNDFVESDHWITYVLQRPLVEAPGTKMNYNSGSSHLLSYILQIATGMTTAEFAKRYVFDPLEITEYEWQQDPQGIYVGGFGMKMKSEDLLKLGILCLKEGIWNGKQIVSSSWIKESTIPRYQTYEHVGAYGYHWWIVDYKRFHIPYCIYFAMGYGGQYIFVVPKLELVAVISSKMPKRGLVPLKQFVAHLQENLYV</sequence>
<dbReference type="HOGENOM" id="CLU_030169_1_0_9"/>
<dbReference type="eggNOG" id="COG1680">
    <property type="taxonomic scope" value="Bacteria"/>
</dbReference>